<proteinExistence type="inferred from homology"/>
<dbReference type="Proteomes" id="UP000218934">
    <property type="component" value="Unassembled WGS sequence"/>
</dbReference>
<dbReference type="PROSITE" id="PS50931">
    <property type="entry name" value="HTH_LYSR"/>
    <property type="match status" value="1"/>
</dbReference>
<evidence type="ECO:0000313" key="7">
    <source>
        <dbReference type="EMBL" id="PCE42809.1"/>
    </source>
</evidence>
<organism evidence="7 8">
    <name type="scientific">Rhizorhabdus dicambivorans</name>
    <dbReference type="NCBI Taxonomy" id="1850238"/>
    <lineage>
        <taxon>Bacteria</taxon>
        <taxon>Pseudomonadati</taxon>
        <taxon>Pseudomonadota</taxon>
        <taxon>Alphaproteobacteria</taxon>
        <taxon>Sphingomonadales</taxon>
        <taxon>Sphingomonadaceae</taxon>
        <taxon>Rhizorhabdus</taxon>
    </lineage>
</organism>
<dbReference type="Pfam" id="PF00126">
    <property type="entry name" value="HTH_1"/>
    <property type="match status" value="1"/>
</dbReference>
<dbReference type="PANTHER" id="PTHR30293:SF0">
    <property type="entry name" value="NITROGEN ASSIMILATION REGULATORY PROTEIN NAC"/>
    <property type="match status" value="1"/>
</dbReference>
<dbReference type="InterPro" id="IPR005119">
    <property type="entry name" value="LysR_subst-bd"/>
</dbReference>
<keyword evidence="4" id="KW-0010">Activator</keyword>
<evidence type="ECO:0000256" key="2">
    <source>
        <dbReference type="ARBA" id="ARBA00023015"/>
    </source>
</evidence>
<dbReference type="EMBL" id="NWUF01000006">
    <property type="protein sequence ID" value="PCE42809.1"/>
    <property type="molecule type" value="Genomic_DNA"/>
</dbReference>
<dbReference type="InterPro" id="IPR036388">
    <property type="entry name" value="WH-like_DNA-bd_sf"/>
</dbReference>
<feature type="domain" description="HTH lysR-type" evidence="6">
    <location>
        <begin position="1"/>
        <end position="58"/>
    </location>
</feature>
<dbReference type="GO" id="GO:0003700">
    <property type="term" value="F:DNA-binding transcription factor activity"/>
    <property type="evidence" value="ECO:0007669"/>
    <property type="project" value="InterPro"/>
</dbReference>
<evidence type="ECO:0000256" key="1">
    <source>
        <dbReference type="ARBA" id="ARBA00009437"/>
    </source>
</evidence>
<comment type="caution">
    <text evidence="7">The sequence shown here is derived from an EMBL/GenBank/DDBJ whole genome shotgun (WGS) entry which is preliminary data.</text>
</comment>
<sequence>MDLRQLRHFRQIALLGSFSAASGALRIAQPALSRQMQMLERELGVKLFHRTGRGVLLTAAGNALLAESADLLDRADRLGRTIRVFGDRLAGEATIGLSPTIGRMLVLPLAMRVQQDFPDLRLRIAEGFSGTLLEWLQGGRLDAAILYHAPSHRALHSELVAYEPLSIIGGTGDPAFPPGEEVPLAALAGRPLVLSTPSHGLRQMVDRHAAALGVSLDMLFEIDSLDATIALVRQGMALTILPESGVRAELDAGELLAWRIGAPNFERPLVIATAPQRPDAIGARELGALLRGSILSASAACGWRLIER</sequence>
<dbReference type="FunFam" id="1.10.10.10:FF:000001">
    <property type="entry name" value="LysR family transcriptional regulator"/>
    <property type="match status" value="1"/>
</dbReference>
<dbReference type="OrthoDB" id="8479357at2"/>
<dbReference type="Gene3D" id="1.10.10.10">
    <property type="entry name" value="Winged helix-like DNA-binding domain superfamily/Winged helix DNA-binding domain"/>
    <property type="match status" value="1"/>
</dbReference>
<evidence type="ECO:0000256" key="5">
    <source>
        <dbReference type="ARBA" id="ARBA00023163"/>
    </source>
</evidence>
<dbReference type="RefSeq" id="WP_066959521.1">
    <property type="nucleotide sequence ID" value="NZ_CP023449.1"/>
</dbReference>
<protein>
    <submittedName>
        <fullName evidence="7">LysR family transcriptional regulator</fullName>
    </submittedName>
</protein>
<gene>
    <name evidence="7" type="ORF">COO09_08215</name>
</gene>
<evidence type="ECO:0000256" key="4">
    <source>
        <dbReference type="ARBA" id="ARBA00023159"/>
    </source>
</evidence>
<reference evidence="7 8" key="1">
    <citation type="submission" date="2017-09" db="EMBL/GenBank/DDBJ databases">
        <title>The Catabolism of 3,6-Dichlorosalicylic acid is Initiated by the Cytochrome P450 Monooxygenase DsmABC in Rhizorhabdus dicambivorans Ndbn-20.</title>
        <authorList>
            <person name="Na L."/>
        </authorList>
    </citation>
    <scope>NUCLEOTIDE SEQUENCE [LARGE SCALE GENOMIC DNA]</scope>
    <source>
        <strain evidence="7 8">Ndbn-20m</strain>
    </source>
</reference>
<dbReference type="Gene3D" id="3.40.190.10">
    <property type="entry name" value="Periplasmic binding protein-like II"/>
    <property type="match status" value="2"/>
</dbReference>
<dbReference type="GO" id="GO:2000142">
    <property type="term" value="P:regulation of DNA-templated transcription initiation"/>
    <property type="evidence" value="ECO:0007669"/>
    <property type="project" value="TreeGrafter"/>
</dbReference>
<dbReference type="PRINTS" id="PR00039">
    <property type="entry name" value="HTHLYSR"/>
</dbReference>
<dbReference type="InterPro" id="IPR036390">
    <property type="entry name" value="WH_DNA-bd_sf"/>
</dbReference>
<dbReference type="AlphaFoldDB" id="A0A2A4FZ82"/>
<accession>A0A2A4FZ82</accession>
<keyword evidence="5" id="KW-0804">Transcription</keyword>
<dbReference type="KEGG" id="rdi:CMV14_04080"/>
<name>A0A2A4FZ82_9SPHN</name>
<dbReference type="GO" id="GO:0003677">
    <property type="term" value="F:DNA binding"/>
    <property type="evidence" value="ECO:0007669"/>
    <property type="project" value="UniProtKB-KW"/>
</dbReference>
<keyword evidence="2" id="KW-0805">Transcription regulation</keyword>
<evidence type="ECO:0000256" key="3">
    <source>
        <dbReference type="ARBA" id="ARBA00023125"/>
    </source>
</evidence>
<dbReference type="SUPFAM" id="SSF53850">
    <property type="entry name" value="Periplasmic binding protein-like II"/>
    <property type="match status" value="1"/>
</dbReference>
<comment type="similarity">
    <text evidence="1">Belongs to the LysR transcriptional regulatory family.</text>
</comment>
<dbReference type="PANTHER" id="PTHR30293">
    <property type="entry name" value="TRANSCRIPTIONAL REGULATORY PROTEIN NAC-RELATED"/>
    <property type="match status" value="1"/>
</dbReference>
<evidence type="ECO:0000313" key="8">
    <source>
        <dbReference type="Proteomes" id="UP000218934"/>
    </source>
</evidence>
<dbReference type="Pfam" id="PF03466">
    <property type="entry name" value="LysR_substrate"/>
    <property type="match status" value="1"/>
</dbReference>
<keyword evidence="3" id="KW-0238">DNA-binding</keyword>
<dbReference type="InterPro" id="IPR000847">
    <property type="entry name" value="LysR_HTH_N"/>
</dbReference>
<evidence type="ECO:0000259" key="6">
    <source>
        <dbReference type="PROSITE" id="PS50931"/>
    </source>
</evidence>
<keyword evidence="8" id="KW-1185">Reference proteome</keyword>
<dbReference type="SUPFAM" id="SSF46785">
    <property type="entry name" value="Winged helix' DNA-binding domain"/>
    <property type="match status" value="1"/>
</dbReference>